<comment type="caution">
    <text evidence="2">The sequence shown here is derived from an EMBL/GenBank/DDBJ whole genome shotgun (WGS) entry which is preliminary data.</text>
</comment>
<feature type="region of interest" description="Disordered" evidence="1">
    <location>
        <begin position="116"/>
        <end position="151"/>
    </location>
</feature>
<keyword evidence="3" id="KW-1185">Reference proteome</keyword>
<feature type="region of interest" description="Disordered" evidence="1">
    <location>
        <begin position="68"/>
        <end position="101"/>
    </location>
</feature>
<name>A0ABW7T8G7_9ACTN</name>
<organism evidence="2 3">
    <name type="scientific">Streptomyces abikoensis</name>
    <dbReference type="NCBI Taxonomy" id="97398"/>
    <lineage>
        <taxon>Bacteria</taxon>
        <taxon>Bacillati</taxon>
        <taxon>Actinomycetota</taxon>
        <taxon>Actinomycetes</taxon>
        <taxon>Kitasatosporales</taxon>
        <taxon>Streptomycetaceae</taxon>
        <taxon>Streptomyces</taxon>
    </lineage>
</organism>
<feature type="compositionally biased region" description="Low complexity" evidence="1">
    <location>
        <begin position="1"/>
        <end position="10"/>
    </location>
</feature>
<proteinExistence type="predicted"/>
<reference evidence="2 3" key="1">
    <citation type="submission" date="2024-10" db="EMBL/GenBank/DDBJ databases">
        <title>The Natural Products Discovery Center: Release of the First 8490 Sequenced Strains for Exploring Actinobacteria Biosynthetic Diversity.</title>
        <authorList>
            <person name="Kalkreuter E."/>
            <person name="Kautsar S.A."/>
            <person name="Yang D."/>
            <person name="Bader C.D."/>
            <person name="Teijaro C.N."/>
            <person name="Fluegel L."/>
            <person name="Davis C.M."/>
            <person name="Simpson J.R."/>
            <person name="Lauterbach L."/>
            <person name="Steele A.D."/>
            <person name="Gui C."/>
            <person name="Meng S."/>
            <person name="Li G."/>
            <person name="Viehrig K."/>
            <person name="Ye F."/>
            <person name="Su P."/>
            <person name="Kiefer A.F."/>
            <person name="Nichols A."/>
            <person name="Cepeda A.J."/>
            <person name="Yan W."/>
            <person name="Fan B."/>
            <person name="Jiang Y."/>
            <person name="Adhikari A."/>
            <person name="Zheng C.-J."/>
            <person name="Schuster L."/>
            <person name="Cowan T.M."/>
            <person name="Smanski M.J."/>
            <person name="Chevrette M.G."/>
            <person name="De Carvalho L.P.S."/>
            <person name="Shen B."/>
        </authorList>
    </citation>
    <scope>NUCLEOTIDE SEQUENCE [LARGE SCALE GENOMIC DNA]</scope>
    <source>
        <strain evidence="2 3">NPDC020979</strain>
    </source>
</reference>
<sequence length="151" mass="15908">MRRGPVARAAPGERARGAPEPEGRAGRLVVRAVLVPVVRPGRAPGEHQAPVPEARVRVVPVVRQGHPAPVERARAAREPEARPVPGVPPVRAARAPEERQAPVARVRVVPVRAAREPVAPVPEGRGPEQAGPACGSAATPPRSRSREIPAR</sequence>
<evidence type="ECO:0000313" key="2">
    <source>
        <dbReference type="EMBL" id="MFI0912672.1"/>
    </source>
</evidence>
<feature type="compositionally biased region" description="Basic and acidic residues" evidence="1">
    <location>
        <begin position="11"/>
        <end position="25"/>
    </location>
</feature>
<dbReference type="RefSeq" id="WP_397613496.1">
    <property type="nucleotide sequence ID" value="NZ_JBIRRB010000006.1"/>
</dbReference>
<dbReference type="Proteomes" id="UP001611162">
    <property type="component" value="Unassembled WGS sequence"/>
</dbReference>
<gene>
    <name evidence="2" type="ORF">ACH4TF_19730</name>
</gene>
<feature type="compositionally biased region" description="Basic and acidic residues" evidence="1">
    <location>
        <begin position="69"/>
        <end position="81"/>
    </location>
</feature>
<accession>A0ABW7T8G7</accession>
<evidence type="ECO:0000313" key="3">
    <source>
        <dbReference type="Proteomes" id="UP001611162"/>
    </source>
</evidence>
<dbReference type="EMBL" id="JBIRRB010000006">
    <property type="protein sequence ID" value="MFI0912672.1"/>
    <property type="molecule type" value="Genomic_DNA"/>
</dbReference>
<feature type="region of interest" description="Disordered" evidence="1">
    <location>
        <begin position="1"/>
        <end position="26"/>
    </location>
</feature>
<protein>
    <submittedName>
        <fullName evidence="2">Uncharacterized protein</fullName>
    </submittedName>
</protein>
<evidence type="ECO:0000256" key="1">
    <source>
        <dbReference type="SAM" id="MobiDB-lite"/>
    </source>
</evidence>